<dbReference type="Proteomes" id="UP000005089">
    <property type="component" value="Unassembled WGS sequence"/>
</dbReference>
<organism evidence="1 2">
    <name type="scientific">Oxalobacter formigenes OXCC13</name>
    <dbReference type="NCBI Taxonomy" id="556269"/>
    <lineage>
        <taxon>Bacteria</taxon>
        <taxon>Pseudomonadati</taxon>
        <taxon>Pseudomonadota</taxon>
        <taxon>Betaproteobacteria</taxon>
        <taxon>Burkholderiales</taxon>
        <taxon>Oxalobacteraceae</taxon>
        <taxon>Oxalobacter</taxon>
    </lineage>
</organism>
<keyword evidence="2" id="KW-1185">Reference proteome</keyword>
<dbReference type="EMBL" id="GG658170">
    <property type="protein sequence ID" value="EEO29860.1"/>
    <property type="molecule type" value="Genomic_DNA"/>
</dbReference>
<evidence type="ECO:0000313" key="2">
    <source>
        <dbReference type="Proteomes" id="UP000005089"/>
    </source>
</evidence>
<sequence>MMNDMHIAGVIADLETNQTHPCPRDGMDGLRRFALFLASLFNPDPYSPRTPRQN</sequence>
<name>C3X9I4_OXAFO</name>
<protein>
    <submittedName>
        <fullName evidence="1">Uncharacterized protein</fullName>
    </submittedName>
</protein>
<accession>C3X9I4</accession>
<dbReference type="HOGENOM" id="CLU_3046074_0_0_4"/>
<proteinExistence type="predicted"/>
<evidence type="ECO:0000313" key="1">
    <source>
        <dbReference type="EMBL" id="EEO29860.1"/>
    </source>
</evidence>
<dbReference type="AlphaFoldDB" id="C3X9I4"/>
<reference evidence="1 2" key="1">
    <citation type="submission" date="2009-02" db="EMBL/GenBank/DDBJ databases">
        <title>The Genome Sequence of Oxalobacter formigenes OXCC13.</title>
        <authorList>
            <consortium name="The Broad Institute Genome Sequencing Platform"/>
            <person name="Ward D."/>
            <person name="Young S.K."/>
            <person name="Kodira C.D."/>
            <person name="Zeng Q."/>
            <person name="Koehrsen M."/>
            <person name="Alvarado L."/>
            <person name="Berlin A."/>
            <person name="Borenstein D."/>
            <person name="Chen Z."/>
            <person name="Engels R."/>
            <person name="Freedman E."/>
            <person name="Gellesch M."/>
            <person name="Goldberg J."/>
            <person name="Griggs A."/>
            <person name="Gujja S."/>
            <person name="Heiman D."/>
            <person name="Hepburn T."/>
            <person name="Howarth C."/>
            <person name="Jen D."/>
            <person name="Larson L."/>
            <person name="Lewis B."/>
            <person name="Mehta T."/>
            <person name="Park D."/>
            <person name="Pearson M."/>
            <person name="Roberts A."/>
            <person name="Saif S."/>
            <person name="Shea T."/>
            <person name="Shenoy N."/>
            <person name="Sisk P."/>
            <person name="Stolte C."/>
            <person name="Sykes S."/>
            <person name="Walk T."/>
            <person name="White J."/>
            <person name="Yandava C."/>
            <person name="Allison M.J."/>
            <person name="Lander E."/>
            <person name="Nusbaum C."/>
            <person name="Galagan J."/>
            <person name="Birren B."/>
        </authorList>
    </citation>
    <scope>NUCLEOTIDE SEQUENCE [LARGE SCALE GENOMIC DNA]</scope>
    <source>
        <strain evidence="1 2">OXCC13</strain>
    </source>
</reference>
<gene>
    <name evidence="1" type="ORF">OFBG_00888</name>
</gene>